<evidence type="ECO:0000313" key="7">
    <source>
        <dbReference type="Proteomes" id="UP001152649"/>
    </source>
</evidence>
<reference evidence="6" key="1">
    <citation type="submission" date="2021-07" db="EMBL/GenBank/DDBJ databases">
        <authorList>
            <person name="Branca A.L. A."/>
        </authorList>
    </citation>
    <scope>NUCLEOTIDE SEQUENCE</scope>
</reference>
<dbReference type="SUPFAM" id="SSF53335">
    <property type="entry name" value="S-adenosyl-L-methionine-dependent methyltransferases"/>
    <property type="match status" value="1"/>
</dbReference>
<keyword evidence="2" id="KW-0489">Methyltransferase</keyword>
<proteinExistence type="inferred from homology"/>
<dbReference type="Proteomes" id="UP001152649">
    <property type="component" value="Unassembled WGS sequence"/>
</dbReference>
<name>A0A9W4IJY5_9EURO</name>
<evidence type="ECO:0000256" key="4">
    <source>
        <dbReference type="ARBA" id="ARBA00022691"/>
    </source>
</evidence>
<gene>
    <name evidence="6" type="ORF">PSALAMII_LOCUS2162</name>
</gene>
<dbReference type="PANTHER" id="PTHR44942">
    <property type="entry name" value="METHYLTRANSF_11 DOMAIN-CONTAINING PROTEIN"/>
    <property type="match status" value="1"/>
</dbReference>
<dbReference type="GO" id="GO:0032259">
    <property type="term" value="P:methylation"/>
    <property type="evidence" value="ECO:0007669"/>
    <property type="project" value="UniProtKB-KW"/>
</dbReference>
<dbReference type="InterPro" id="IPR013216">
    <property type="entry name" value="Methyltransf_11"/>
</dbReference>
<comment type="caution">
    <text evidence="6">The sequence shown here is derived from an EMBL/GenBank/DDBJ whole genome shotgun (WGS) entry which is preliminary data.</text>
</comment>
<dbReference type="EMBL" id="CAJVPG010000077">
    <property type="protein sequence ID" value="CAG8312715.1"/>
    <property type="molecule type" value="Genomic_DNA"/>
</dbReference>
<organism evidence="6 7">
    <name type="scientific">Penicillium salamii</name>
    <dbReference type="NCBI Taxonomy" id="1612424"/>
    <lineage>
        <taxon>Eukaryota</taxon>
        <taxon>Fungi</taxon>
        <taxon>Dikarya</taxon>
        <taxon>Ascomycota</taxon>
        <taxon>Pezizomycotina</taxon>
        <taxon>Eurotiomycetes</taxon>
        <taxon>Eurotiomycetidae</taxon>
        <taxon>Eurotiales</taxon>
        <taxon>Aspergillaceae</taxon>
        <taxon>Penicillium</taxon>
    </lineage>
</organism>
<feature type="domain" description="Methyltransferase type 11" evidence="5">
    <location>
        <begin position="79"/>
        <end position="176"/>
    </location>
</feature>
<sequence length="331" mass="37310">MSEFPLRLKASSNIFLKMSTASEPKEIPKLASPQSQYGFSGVNWSNYIKFRPIYPTSFFQNIFAYHAQKKTAVWSTAHDVGAGCGVVSASLAPHFNNVVVSDPNEGYATLARKILVEESRLPESKLRFLRESAEDSSVDSASVDLITACECIHWTRPEVAIKGFARQLRPGGTLVISLYTRPCIVDNERAQRAWMAVFKFYAGRVKNPLLDHALRILNSGTEAWEFPDEDWESVERLYLNAGGSVDAFRLNDLAVESKVKKGEKTIWKENVQEWMDEQDMNWFRGYAATWSKPDVADDEVQPLWDEMEQALDGKKAKIATPVALAFATRRS</sequence>
<comment type="similarity">
    <text evidence="1">Belongs to the methyltransferase superfamily.</text>
</comment>
<dbReference type="Pfam" id="PF08241">
    <property type="entry name" value="Methyltransf_11"/>
    <property type="match status" value="1"/>
</dbReference>
<protein>
    <recommendedName>
        <fullName evidence="5">Methyltransferase type 11 domain-containing protein</fullName>
    </recommendedName>
</protein>
<accession>A0A9W4IJY5</accession>
<dbReference type="Gene3D" id="3.40.50.150">
    <property type="entry name" value="Vaccinia Virus protein VP39"/>
    <property type="match status" value="1"/>
</dbReference>
<dbReference type="CDD" id="cd02440">
    <property type="entry name" value="AdoMet_MTases"/>
    <property type="match status" value="1"/>
</dbReference>
<dbReference type="AlphaFoldDB" id="A0A9W4IJY5"/>
<keyword evidence="4" id="KW-0949">S-adenosyl-L-methionine</keyword>
<dbReference type="InterPro" id="IPR051052">
    <property type="entry name" value="Diverse_substrate_MTase"/>
</dbReference>
<evidence type="ECO:0000256" key="1">
    <source>
        <dbReference type="ARBA" id="ARBA00008361"/>
    </source>
</evidence>
<dbReference type="PANTHER" id="PTHR44942:SF4">
    <property type="entry name" value="METHYLTRANSFERASE TYPE 11 DOMAIN-CONTAINING PROTEIN"/>
    <property type="match status" value="1"/>
</dbReference>
<evidence type="ECO:0000256" key="3">
    <source>
        <dbReference type="ARBA" id="ARBA00022679"/>
    </source>
</evidence>
<dbReference type="InterPro" id="IPR029063">
    <property type="entry name" value="SAM-dependent_MTases_sf"/>
</dbReference>
<dbReference type="OrthoDB" id="10004862at2759"/>
<evidence type="ECO:0000313" key="6">
    <source>
        <dbReference type="EMBL" id="CAG8312715.1"/>
    </source>
</evidence>
<evidence type="ECO:0000256" key="2">
    <source>
        <dbReference type="ARBA" id="ARBA00022603"/>
    </source>
</evidence>
<keyword evidence="3" id="KW-0808">Transferase</keyword>
<dbReference type="GO" id="GO:0008757">
    <property type="term" value="F:S-adenosylmethionine-dependent methyltransferase activity"/>
    <property type="evidence" value="ECO:0007669"/>
    <property type="project" value="InterPro"/>
</dbReference>
<evidence type="ECO:0000259" key="5">
    <source>
        <dbReference type="Pfam" id="PF08241"/>
    </source>
</evidence>
<keyword evidence="7" id="KW-1185">Reference proteome</keyword>